<name>A0A371ENZ6_MUCPR</name>
<evidence type="ECO:0000313" key="2">
    <source>
        <dbReference type="Proteomes" id="UP000257109"/>
    </source>
</evidence>
<protein>
    <submittedName>
        <fullName evidence="1">Uncharacterized protein</fullName>
    </submittedName>
</protein>
<dbReference type="PANTHER" id="PTHR48475:SF1">
    <property type="entry name" value="RNASE H TYPE-1 DOMAIN-CONTAINING PROTEIN"/>
    <property type="match status" value="1"/>
</dbReference>
<dbReference type="OrthoDB" id="1637540at2759"/>
<keyword evidence="2" id="KW-1185">Reference proteome</keyword>
<gene>
    <name evidence="1" type="ORF">CR513_53400</name>
</gene>
<sequence length="143" mass="16131">MTLLGCVDAIKAKEILEEIHEGVFGTHANGHAMTKKILRAGIGTKCFPLPYTDTAHRSAPLQEQQVKRAFDKKVHSRESQEGDLVLKKILLAQKDHRGKWTPNYDGPYMVKKTFLGGAMILINMDNKYLLHPVNSDVVKKFYP</sequence>
<accession>A0A371ENZ6</accession>
<organism evidence="1 2">
    <name type="scientific">Mucuna pruriens</name>
    <name type="common">Velvet bean</name>
    <name type="synonym">Dolichos pruriens</name>
    <dbReference type="NCBI Taxonomy" id="157652"/>
    <lineage>
        <taxon>Eukaryota</taxon>
        <taxon>Viridiplantae</taxon>
        <taxon>Streptophyta</taxon>
        <taxon>Embryophyta</taxon>
        <taxon>Tracheophyta</taxon>
        <taxon>Spermatophyta</taxon>
        <taxon>Magnoliopsida</taxon>
        <taxon>eudicotyledons</taxon>
        <taxon>Gunneridae</taxon>
        <taxon>Pentapetalae</taxon>
        <taxon>rosids</taxon>
        <taxon>fabids</taxon>
        <taxon>Fabales</taxon>
        <taxon>Fabaceae</taxon>
        <taxon>Papilionoideae</taxon>
        <taxon>50 kb inversion clade</taxon>
        <taxon>NPAAA clade</taxon>
        <taxon>indigoferoid/millettioid clade</taxon>
        <taxon>Phaseoleae</taxon>
        <taxon>Mucuna</taxon>
    </lineage>
</organism>
<dbReference type="AlphaFoldDB" id="A0A371ENZ6"/>
<comment type="caution">
    <text evidence="1">The sequence shown here is derived from an EMBL/GenBank/DDBJ whole genome shotgun (WGS) entry which is preliminary data.</text>
</comment>
<dbReference type="PANTHER" id="PTHR48475">
    <property type="entry name" value="RIBONUCLEASE H"/>
    <property type="match status" value="1"/>
</dbReference>
<feature type="non-terminal residue" evidence="1">
    <location>
        <position position="1"/>
    </location>
</feature>
<evidence type="ECO:0000313" key="1">
    <source>
        <dbReference type="EMBL" id="RDX67686.1"/>
    </source>
</evidence>
<proteinExistence type="predicted"/>
<dbReference type="EMBL" id="QJKJ01012883">
    <property type="protein sequence ID" value="RDX67686.1"/>
    <property type="molecule type" value="Genomic_DNA"/>
</dbReference>
<dbReference type="Proteomes" id="UP000257109">
    <property type="component" value="Unassembled WGS sequence"/>
</dbReference>
<reference evidence="1" key="1">
    <citation type="submission" date="2018-05" db="EMBL/GenBank/DDBJ databases">
        <title>Draft genome of Mucuna pruriens seed.</title>
        <authorList>
            <person name="Nnadi N.E."/>
            <person name="Vos R."/>
            <person name="Hasami M.H."/>
            <person name="Devisetty U.K."/>
            <person name="Aguiy J.C."/>
        </authorList>
    </citation>
    <scope>NUCLEOTIDE SEQUENCE [LARGE SCALE GENOMIC DNA]</scope>
    <source>
        <strain evidence="1">JCA_2017</strain>
    </source>
</reference>